<evidence type="ECO:0000259" key="3">
    <source>
        <dbReference type="PROSITE" id="PS50977"/>
    </source>
</evidence>
<dbReference type="InterPro" id="IPR036271">
    <property type="entry name" value="Tet_transcr_reg_TetR-rel_C_sf"/>
</dbReference>
<evidence type="ECO:0000313" key="4">
    <source>
        <dbReference type="EMBL" id="MFC1851803.1"/>
    </source>
</evidence>
<dbReference type="SUPFAM" id="SSF46689">
    <property type="entry name" value="Homeodomain-like"/>
    <property type="match status" value="1"/>
</dbReference>
<comment type="caution">
    <text evidence="4">The sequence shown here is derived from an EMBL/GenBank/DDBJ whole genome shotgun (WGS) entry which is preliminary data.</text>
</comment>
<dbReference type="InterPro" id="IPR009057">
    <property type="entry name" value="Homeodomain-like_sf"/>
</dbReference>
<dbReference type="InterPro" id="IPR001647">
    <property type="entry name" value="HTH_TetR"/>
</dbReference>
<evidence type="ECO:0000256" key="1">
    <source>
        <dbReference type="ARBA" id="ARBA00023125"/>
    </source>
</evidence>
<proteinExistence type="predicted"/>
<dbReference type="PANTHER" id="PTHR43479">
    <property type="entry name" value="ACREF/ENVCD OPERON REPRESSOR-RELATED"/>
    <property type="match status" value="1"/>
</dbReference>
<dbReference type="Gene3D" id="1.10.357.10">
    <property type="entry name" value="Tetracycline Repressor, domain 2"/>
    <property type="match status" value="1"/>
</dbReference>
<dbReference type="Pfam" id="PF00440">
    <property type="entry name" value="TetR_N"/>
    <property type="match status" value="1"/>
</dbReference>
<protein>
    <submittedName>
        <fullName evidence="4">TetR/AcrR family transcriptional regulator</fullName>
    </submittedName>
</protein>
<keyword evidence="5" id="KW-1185">Reference proteome</keyword>
<feature type="non-terminal residue" evidence="4">
    <location>
        <position position="1"/>
    </location>
</feature>
<dbReference type="SUPFAM" id="SSF48498">
    <property type="entry name" value="Tetracyclin repressor-like, C-terminal domain"/>
    <property type="match status" value="1"/>
</dbReference>
<accession>A0ABV6Z0D9</accession>
<name>A0ABV6Z0D9_UNCC1</name>
<dbReference type="EMBL" id="JBHPBY010000226">
    <property type="protein sequence ID" value="MFC1851803.1"/>
    <property type="molecule type" value="Genomic_DNA"/>
</dbReference>
<dbReference type="Proteomes" id="UP001594351">
    <property type="component" value="Unassembled WGS sequence"/>
</dbReference>
<organism evidence="4 5">
    <name type="scientific">candidate division CSSED10-310 bacterium</name>
    <dbReference type="NCBI Taxonomy" id="2855610"/>
    <lineage>
        <taxon>Bacteria</taxon>
        <taxon>Bacteria division CSSED10-310</taxon>
    </lineage>
</organism>
<dbReference type="InterPro" id="IPR050624">
    <property type="entry name" value="HTH-type_Tx_Regulator"/>
</dbReference>
<evidence type="ECO:0000256" key="2">
    <source>
        <dbReference type="PROSITE-ProRule" id="PRU00335"/>
    </source>
</evidence>
<sequence>GSAQKLFAERDFKSVTVREIARRAGLSPGTIYLYYKNLDELLLDIFLAHTRKITTLVDLERTSSTGCSIPRFYIQYLNEHMSFYQMMAHFMLGGKLAAPATEKLNTIIRDLISQLEGIIREVKNTRDNRLVAHALFSALNGIMISYARYPGRNLAEIQQHTLKLAGVIGEIFCET</sequence>
<keyword evidence="1 2" id="KW-0238">DNA-binding</keyword>
<feature type="DNA-binding region" description="H-T-H motif" evidence="2">
    <location>
        <begin position="16"/>
        <end position="35"/>
    </location>
</feature>
<dbReference type="PROSITE" id="PS50977">
    <property type="entry name" value="HTH_TETR_2"/>
    <property type="match status" value="1"/>
</dbReference>
<feature type="domain" description="HTH tetR-type" evidence="3">
    <location>
        <begin position="1"/>
        <end position="53"/>
    </location>
</feature>
<reference evidence="4 5" key="1">
    <citation type="submission" date="2024-09" db="EMBL/GenBank/DDBJ databases">
        <title>Laminarin stimulates single cell rates of sulfate reduction while oxygen inhibits transcriptomic activity in coastal marine sediment.</title>
        <authorList>
            <person name="Lindsay M."/>
            <person name="Orcutt B."/>
            <person name="Emerson D."/>
            <person name="Stepanauskas R."/>
            <person name="D'Angelo T."/>
        </authorList>
    </citation>
    <scope>NUCLEOTIDE SEQUENCE [LARGE SCALE GENOMIC DNA]</scope>
    <source>
        <strain evidence="4">SAG AM-311-K15</strain>
    </source>
</reference>
<gene>
    <name evidence="4" type="ORF">ACFL27_16550</name>
</gene>
<evidence type="ECO:0000313" key="5">
    <source>
        <dbReference type="Proteomes" id="UP001594351"/>
    </source>
</evidence>
<dbReference type="PANTHER" id="PTHR43479:SF11">
    <property type="entry name" value="ACREF_ENVCD OPERON REPRESSOR-RELATED"/>
    <property type="match status" value="1"/>
</dbReference>